<dbReference type="AlphaFoldDB" id="A0A2P2LUN5"/>
<organism evidence="1">
    <name type="scientific">Rhizophora mucronata</name>
    <name type="common">Asiatic mangrove</name>
    <dbReference type="NCBI Taxonomy" id="61149"/>
    <lineage>
        <taxon>Eukaryota</taxon>
        <taxon>Viridiplantae</taxon>
        <taxon>Streptophyta</taxon>
        <taxon>Embryophyta</taxon>
        <taxon>Tracheophyta</taxon>
        <taxon>Spermatophyta</taxon>
        <taxon>Magnoliopsida</taxon>
        <taxon>eudicotyledons</taxon>
        <taxon>Gunneridae</taxon>
        <taxon>Pentapetalae</taxon>
        <taxon>rosids</taxon>
        <taxon>fabids</taxon>
        <taxon>Malpighiales</taxon>
        <taxon>Rhizophoraceae</taxon>
        <taxon>Rhizophora</taxon>
    </lineage>
</organism>
<reference evidence="1" key="1">
    <citation type="submission" date="2018-02" db="EMBL/GenBank/DDBJ databases">
        <title>Rhizophora mucronata_Transcriptome.</title>
        <authorList>
            <person name="Meera S.P."/>
            <person name="Sreeshan A."/>
            <person name="Augustine A."/>
        </authorList>
    </citation>
    <scope>NUCLEOTIDE SEQUENCE</scope>
    <source>
        <tissue evidence="1">Leaf</tissue>
    </source>
</reference>
<accession>A0A2P2LUN5</accession>
<dbReference type="EMBL" id="GGEC01041203">
    <property type="protein sequence ID" value="MBX21687.1"/>
    <property type="molecule type" value="Transcribed_RNA"/>
</dbReference>
<evidence type="ECO:0000313" key="1">
    <source>
        <dbReference type="EMBL" id="MBX21687.1"/>
    </source>
</evidence>
<sequence length="63" mass="7107">MNPSMEKIELEGSLSETSILIRLRATETPYTDLIESSLDDAAIEWTSALAAPCFLQEKLTFEW</sequence>
<protein>
    <submittedName>
        <fullName evidence="1">Uncharacterized protein MANES_02G199100</fullName>
    </submittedName>
</protein>
<name>A0A2P2LUN5_RHIMU</name>
<proteinExistence type="predicted"/>